<evidence type="ECO:0000256" key="6">
    <source>
        <dbReference type="ARBA" id="ARBA00023098"/>
    </source>
</evidence>
<evidence type="ECO:0000259" key="17">
    <source>
        <dbReference type="Pfam" id="PF05199"/>
    </source>
</evidence>
<dbReference type="Proteomes" id="UP001218218">
    <property type="component" value="Unassembled WGS sequence"/>
</dbReference>
<feature type="domain" description="Glucose-methanol-choline oxidoreductase C-terminal" evidence="17">
    <location>
        <begin position="508"/>
        <end position="604"/>
    </location>
</feature>
<evidence type="ECO:0000256" key="11">
    <source>
        <dbReference type="ARBA" id="ARBA00049645"/>
    </source>
</evidence>
<keyword evidence="2" id="KW-0153">Cholesterol metabolism</keyword>
<feature type="domain" description="FAD-dependent oxidoreductase 2 FAD-binding" evidence="16">
    <location>
        <begin position="54"/>
        <end position="86"/>
    </location>
</feature>
<keyword evidence="6" id="KW-0443">Lipid metabolism</keyword>
<dbReference type="GO" id="GO:0050660">
    <property type="term" value="F:flavin adenine dinucleotide binding"/>
    <property type="evidence" value="ECO:0007669"/>
    <property type="project" value="InterPro"/>
</dbReference>
<dbReference type="PANTHER" id="PTHR47470">
    <property type="entry name" value="CHOLESTEROL OXIDASE"/>
    <property type="match status" value="1"/>
</dbReference>
<keyword evidence="19" id="KW-1185">Reference proteome</keyword>
<dbReference type="EC" id="5.3.3.1" evidence="10"/>
<keyword evidence="3" id="KW-0285">Flavoprotein</keyword>
<evidence type="ECO:0000256" key="3">
    <source>
        <dbReference type="ARBA" id="ARBA00022630"/>
    </source>
</evidence>
<accession>A0AAD6ZJK7</accession>
<dbReference type="Gene3D" id="3.40.50.1820">
    <property type="entry name" value="alpha/beta hydrolase"/>
    <property type="match status" value="1"/>
</dbReference>
<evidence type="ECO:0000256" key="2">
    <source>
        <dbReference type="ARBA" id="ARBA00022548"/>
    </source>
</evidence>
<keyword evidence="9" id="KW-0413">Isomerase</keyword>
<dbReference type="Pfam" id="PF00732">
    <property type="entry name" value="GMC_oxred_N"/>
    <property type="match status" value="1"/>
</dbReference>
<evidence type="ECO:0000256" key="4">
    <source>
        <dbReference type="ARBA" id="ARBA00022827"/>
    </source>
</evidence>
<dbReference type="EC" id="1.1.3.6" evidence="12"/>
<evidence type="ECO:0000256" key="9">
    <source>
        <dbReference type="ARBA" id="ARBA00023235"/>
    </source>
</evidence>
<keyword evidence="7" id="KW-1207">Sterol metabolism</keyword>
<evidence type="ECO:0000256" key="13">
    <source>
        <dbReference type="ARBA" id="ARBA00049744"/>
    </source>
</evidence>
<comment type="cofactor">
    <cofactor evidence="1">
        <name>FAD</name>
        <dbReference type="ChEBI" id="CHEBI:57692"/>
    </cofactor>
</comment>
<evidence type="ECO:0000256" key="14">
    <source>
        <dbReference type="ARBA" id="ARBA00049778"/>
    </source>
</evidence>
<dbReference type="Pfam" id="PF00890">
    <property type="entry name" value="FAD_binding_2"/>
    <property type="match status" value="1"/>
</dbReference>
<evidence type="ECO:0000259" key="16">
    <source>
        <dbReference type="Pfam" id="PF00890"/>
    </source>
</evidence>
<evidence type="ECO:0000256" key="5">
    <source>
        <dbReference type="ARBA" id="ARBA00023002"/>
    </source>
</evidence>
<dbReference type="InterPro" id="IPR052542">
    <property type="entry name" value="Cholesterol_Oxidase"/>
</dbReference>
<evidence type="ECO:0000313" key="19">
    <source>
        <dbReference type="Proteomes" id="UP001218218"/>
    </source>
</evidence>
<keyword evidence="4" id="KW-0274">FAD</keyword>
<proteinExistence type="predicted"/>
<evidence type="ECO:0000256" key="7">
    <source>
        <dbReference type="ARBA" id="ARBA00023166"/>
    </source>
</evidence>
<dbReference type="GO" id="GO:0016995">
    <property type="term" value="F:cholesterol oxidase activity"/>
    <property type="evidence" value="ECO:0007669"/>
    <property type="project" value="UniProtKB-EC"/>
</dbReference>
<evidence type="ECO:0000313" key="18">
    <source>
        <dbReference type="EMBL" id="KAJ7326222.1"/>
    </source>
</evidence>
<name>A0AAD6ZJK7_9AGAR</name>
<dbReference type="SUPFAM" id="SSF51905">
    <property type="entry name" value="FAD/NAD(P)-binding domain"/>
    <property type="match status" value="1"/>
</dbReference>
<evidence type="ECO:0000256" key="8">
    <source>
        <dbReference type="ARBA" id="ARBA00023221"/>
    </source>
</evidence>
<protein>
    <recommendedName>
        <fullName evidence="13">Cholesterol oxidase</fullName>
        <ecNumber evidence="12">1.1.3.6</ecNumber>
        <ecNumber evidence="10">5.3.3.1</ecNumber>
    </recommendedName>
    <alternativeName>
        <fullName evidence="14">Cholesterol isomerase</fullName>
    </alternativeName>
</protein>
<reference evidence="18" key="1">
    <citation type="submission" date="2023-03" db="EMBL/GenBank/DDBJ databases">
        <title>Massive genome expansion in bonnet fungi (Mycena s.s.) driven by repeated elements and novel gene families across ecological guilds.</title>
        <authorList>
            <consortium name="Lawrence Berkeley National Laboratory"/>
            <person name="Harder C.B."/>
            <person name="Miyauchi S."/>
            <person name="Viragh M."/>
            <person name="Kuo A."/>
            <person name="Thoen E."/>
            <person name="Andreopoulos B."/>
            <person name="Lu D."/>
            <person name="Skrede I."/>
            <person name="Drula E."/>
            <person name="Henrissat B."/>
            <person name="Morin E."/>
            <person name="Kohler A."/>
            <person name="Barry K."/>
            <person name="LaButti K."/>
            <person name="Morin E."/>
            <person name="Salamov A."/>
            <person name="Lipzen A."/>
            <person name="Mereny Z."/>
            <person name="Hegedus B."/>
            <person name="Baldrian P."/>
            <person name="Stursova M."/>
            <person name="Weitz H."/>
            <person name="Taylor A."/>
            <person name="Grigoriev I.V."/>
            <person name="Nagy L.G."/>
            <person name="Martin F."/>
            <person name="Kauserud H."/>
        </authorList>
    </citation>
    <scope>NUCLEOTIDE SEQUENCE</scope>
    <source>
        <strain evidence="18">CBHHK002</strain>
    </source>
</reference>
<feature type="domain" description="Glucose-methanol-choline oxidoreductase N-terminal" evidence="15">
    <location>
        <begin position="126"/>
        <end position="357"/>
    </location>
</feature>
<comment type="pathway">
    <text evidence="11">Steroid metabolism; cholesterol degradation.</text>
</comment>
<sequence length="1224" mass="133699">MDSVFDGRQLHEVASGGVPLDTANYCATASEALGTKGKFPRLSKPVPMMRPEYDVVVVGSGYGGGVAASRMARAGKSVAVLELGKEMWPGEYPSNLKESLSEVHVSGNAGRDNGPLKDVAVGKQTGLYHLVLGEGQNAFVGNGLGGTSLLNANVFLEADKRTLELSAWPEEIRNDPACLDPYYARAAEMLQPTPYPEDYPPLRKLQVLEKQAKALGQGANFYRVPQTTFFHDGLNNVGVEMKASTGSGQDSTGVNDGSKHSVLMNYLPDAWNWGAEIFCECEVRYIRKDPRGKGYIVFFAWHEDGRDEFKDDFYSQLLWVRAKELCFLGAGALGTTEILLRSKAHGLKTSRFVGQKLSGNGDILSFGYNTDEIVNGIGSEHPPAANPCGPTITGVIDNRGPETSPNVLDGYVIEEGAIPQALAPIMQAMLDVLPDKEYPDPFPAAERLRHLFSATKSRFAGPYYKGGSVNRTQTYLIMSHDSNEAILTLENNKPYLQFLGVGRTEHVKKLNEVLAKATKAIGGTLVNSPFHAAFHQQEEITVHPLGGAIMSSDGTGRNGATDHFGQLFRDDKSTEVHEGLVCVDGSVIPTALGVNPFATITALAERSVHSILKRSGSTVDMSANGKLDLFGKPAKCLPLSQDMVAASEAIRSAGPSNGGIRFTEIMDGHIYIGDDIDDFVVAEDVARGASSSARFYLTVDAYSVKNLVERDDHASLATGSFSCGALSKDPMQVLRGEVQFFTVDETVSDGTNLAYKLTLLSTEGETYLLNGYKEVDSKMAFSVSNTWKATTTLYTTITRIDGSVVGRGRLHISWRNFASELKSFRPTSSGSFQTTAVPTLGFLGYFARSLARFFLTPLSRLSYPDPTHTGYLPKADPTKIITLVAKDGVECTMKMWVPKGNPAKVDGISTKLPLMMIPGASVDDQIFSLPTIRQNAVEYFTSNGYTVYIPIHRVGLTPAAEKGYTAYDARLDIAAAMEYVHKQHGGKMYIVCHCLGAIATSMGLLDGTLNTEWIQGLTVSQVFFRPHFALVNSIKARASFLLLLCTPWFPLTSPRSFFQFLIDQVLRFYPVGPAVELCRSTVCHRSEFVFGRLWSHSNLSHATHTHLVNFVGGVHMDNLSHLMRMGRANHALDNAGNNLVTEANIARFQGLPILFFSGEDNAVFSPVSTTMVYDDLRERFGTTLYKRVVFSGYGHLDTWMSDRSRHDVFPVVQQHIQTVSESTL</sequence>
<evidence type="ECO:0000256" key="10">
    <source>
        <dbReference type="ARBA" id="ARBA00038856"/>
    </source>
</evidence>
<dbReference type="GO" id="GO:0004769">
    <property type="term" value="F:steroid Delta-isomerase activity"/>
    <property type="evidence" value="ECO:0007669"/>
    <property type="project" value="UniProtKB-EC"/>
</dbReference>
<dbReference type="AlphaFoldDB" id="A0AAD6ZJK7"/>
<dbReference type="Gene3D" id="3.50.50.60">
    <property type="entry name" value="FAD/NAD(P)-binding domain"/>
    <property type="match status" value="3"/>
</dbReference>
<dbReference type="Pfam" id="PF05199">
    <property type="entry name" value="GMC_oxred_C"/>
    <property type="match status" value="1"/>
</dbReference>
<dbReference type="InterPro" id="IPR003953">
    <property type="entry name" value="FAD-dep_OxRdtase_2_FAD-bd"/>
</dbReference>
<dbReference type="SUPFAM" id="SSF53474">
    <property type="entry name" value="alpha/beta-Hydrolases"/>
    <property type="match status" value="1"/>
</dbReference>
<dbReference type="PANTHER" id="PTHR47470:SF1">
    <property type="entry name" value="FAD-DEPENDENT OXIDOREDUCTASE 2 FAD BINDING DOMAIN-CONTAINING PROTEIN"/>
    <property type="match status" value="1"/>
</dbReference>
<dbReference type="EMBL" id="JARIHO010000042">
    <property type="protein sequence ID" value="KAJ7326222.1"/>
    <property type="molecule type" value="Genomic_DNA"/>
</dbReference>
<keyword evidence="5" id="KW-0560">Oxidoreductase</keyword>
<comment type="caution">
    <text evidence="18">The sequence shown here is derived from an EMBL/GenBank/DDBJ whole genome shotgun (WGS) entry which is preliminary data.</text>
</comment>
<evidence type="ECO:0000256" key="12">
    <source>
        <dbReference type="ARBA" id="ARBA00049723"/>
    </source>
</evidence>
<keyword evidence="8" id="KW-0753">Steroid metabolism</keyword>
<evidence type="ECO:0000259" key="15">
    <source>
        <dbReference type="Pfam" id="PF00732"/>
    </source>
</evidence>
<dbReference type="InterPro" id="IPR007867">
    <property type="entry name" value="GMC_OxRtase_C"/>
</dbReference>
<dbReference type="InterPro" id="IPR029058">
    <property type="entry name" value="AB_hydrolase_fold"/>
</dbReference>
<dbReference type="InterPro" id="IPR000172">
    <property type="entry name" value="GMC_OxRdtase_N"/>
</dbReference>
<organism evidence="18 19">
    <name type="scientific">Mycena albidolilacea</name>
    <dbReference type="NCBI Taxonomy" id="1033008"/>
    <lineage>
        <taxon>Eukaryota</taxon>
        <taxon>Fungi</taxon>
        <taxon>Dikarya</taxon>
        <taxon>Basidiomycota</taxon>
        <taxon>Agaricomycotina</taxon>
        <taxon>Agaricomycetes</taxon>
        <taxon>Agaricomycetidae</taxon>
        <taxon>Agaricales</taxon>
        <taxon>Marasmiineae</taxon>
        <taxon>Mycenaceae</taxon>
        <taxon>Mycena</taxon>
    </lineage>
</organism>
<dbReference type="GO" id="GO:0008203">
    <property type="term" value="P:cholesterol metabolic process"/>
    <property type="evidence" value="ECO:0007669"/>
    <property type="project" value="UniProtKB-KW"/>
</dbReference>
<dbReference type="InterPro" id="IPR036188">
    <property type="entry name" value="FAD/NAD-bd_sf"/>
</dbReference>
<evidence type="ECO:0000256" key="1">
    <source>
        <dbReference type="ARBA" id="ARBA00001974"/>
    </source>
</evidence>
<gene>
    <name evidence="18" type="ORF">DFH08DRAFT_710868</name>
</gene>